<name>A0A451ASG0_9GAMM</name>
<evidence type="ECO:0000313" key="2">
    <source>
        <dbReference type="EMBL" id="VFK64089.1"/>
    </source>
</evidence>
<evidence type="ECO:0000313" key="3">
    <source>
        <dbReference type="EMBL" id="VFK68927.1"/>
    </source>
</evidence>
<keyword evidence="1" id="KW-0472">Membrane</keyword>
<proteinExistence type="predicted"/>
<accession>A0A451ASG0</accession>
<gene>
    <name evidence="2" type="ORF">BECKUNK1418G_GA0071005_104117</name>
    <name evidence="3" type="ORF">BECKUNK1418H_GA0071006_100811</name>
</gene>
<organism evidence="3">
    <name type="scientific">Candidatus Kentrum sp. UNK</name>
    <dbReference type="NCBI Taxonomy" id="2126344"/>
    <lineage>
        <taxon>Bacteria</taxon>
        <taxon>Pseudomonadati</taxon>
        <taxon>Pseudomonadota</taxon>
        <taxon>Gammaproteobacteria</taxon>
        <taxon>Candidatus Kentrum</taxon>
    </lineage>
</organism>
<evidence type="ECO:0000256" key="1">
    <source>
        <dbReference type="SAM" id="Phobius"/>
    </source>
</evidence>
<feature type="transmembrane region" description="Helical" evidence="1">
    <location>
        <begin position="48"/>
        <end position="70"/>
    </location>
</feature>
<dbReference type="EMBL" id="CAADFZ010000041">
    <property type="protein sequence ID" value="VFK64089.1"/>
    <property type="molecule type" value="Genomic_DNA"/>
</dbReference>
<protein>
    <submittedName>
        <fullName evidence="3">Uncharacterized protein</fullName>
    </submittedName>
</protein>
<keyword evidence="1" id="KW-0812">Transmembrane</keyword>
<dbReference type="AlphaFoldDB" id="A0A451ASG0"/>
<dbReference type="EMBL" id="CAADGD010000008">
    <property type="protein sequence ID" value="VFK68927.1"/>
    <property type="molecule type" value="Genomic_DNA"/>
</dbReference>
<keyword evidence="1" id="KW-1133">Transmembrane helix</keyword>
<sequence>MGYAPILSGIPFAPEVYFVSRPSPFNTSNASGADAQNRSERLLSAVSWMYLIPAVVFFFSISISMPGLLLSKADLNGFVKSFGKEVTTTNWVSKAYADMLTARSAQPTMREILFIRRNSLGNPGLRSFT</sequence>
<reference evidence="3" key="1">
    <citation type="submission" date="2019-02" db="EMBL/GenBank/DDBJ databases">
        <authorList>
            <person name="Gruber-Vodicka R. H."/>
            <person name="Seah K. B. B."/>
        </authorList>
    </citation>
    <scope>NUCLEOTIDE SEQUENCE</scope>
    <source>
        <strain evidence="3">BECK_BY19</strain>
        <strain evidence="2">BECK_BY8</strain>
    </source>
</reference>